<dbReference type="PANTHER" id="PTHR47481">
    <property type="match status" value="1"/>
</dbReference>
<evidence type="ECO:0000313" key="2">
    <source>
        <dbReference type="EMBL" id="GFC62257.1"/>
    </source>
</evidence>
<organism evidence="2">
    <name type="scientific">Tanacetum cinerariifolium</name>
    <name type="common">Dalmatian daisy</name>
    <name type="synonym">Chrysanthemum cinerariifolium</name>
    <dbReference type="NCBI Taxonomy" id="118510"/>
    <lineage>
        <taxon>Eukaryota</taxon>
        <taxon>Viridiplantae</taxon>
        <taxon>Streptophyta</taxon>
        <taxon>Embryophyta</taxon>
        <taxon>Tracheophyta</taxon>
        <taxon>Spermatophyta</taxon>
        <taxon>Magnoliopsida</taxon>
        <taxon>eudicotyledons</taxon>
        <taxon>Gunneridae</taxon>
        <taxon>Pentapetalae</taxon>
        <taxon>asterids</taxon>
        <taxon>campanulids</taxon>
        <taxon>Asterales</taxon>
        <taxon>Asteraceae</taxon>
        <taxon>Asteroideae</taxon>
        <taxon>Anthemideae</taxon>
        <taxon>Anthemidinae</taxon>
        <taxon>Tanacetum</taxon>
    </lineage>
</organism>
<protein>
    <submittedName>
        <fullName evidence="2">Zinc finger, CCHC-type</fullName>
    </submittedName>
</protein>
<feature type="non-terminal residue" evidence="2">
    <location>
        <position position="1"/>
    </location>
</feature>
<feature type="compositionally biased region" description="Basic and acidic residues" evidence="1">
    <location>
        <begin position="248"/>
        <end position="258"/>
    </location>
</feature>
<proteinExistence type="predicted"/>
<dbReference type="PANTHER" id="PTHR47481:SF31">
    <property type="entry name" value="OS01G0873500 PROTEIN"/>
    <property type="match status" value="1"/>
</dbReference>
<comment type="caution">
    <text evidence="2">The sequence shown here is derived from an EMBL/GenBank/DDBJ whole genome shotgun (WGS) entry which is preliminary data.</text>
</comment>
<accession>A0A699Q8S5</accession>
<gene>
    <name evidence="2" type="ORF">Tci_834227</name>
</gene>
<name>A0A699Q8S5_TANCI</name>
<dbReference type="Pfam" id="PF14223">
    <property type="entry name" value="Retrotran_gag_2"/>
    <property type="match status" value="1"/>
</dbReference>
<evidence type="ECO:0000256" key="1">
    <source>
        <dbReference type="SAM" id="MobiDB-lite"/>
    </source>
</evidence>
<feature type="non-terminal residue" evidence="2">
    <location>
        <position position="289"/>
    </location>
</feature>
<reference evidence="2" key="1">
    <citation type="journal article" date="2019" name="Sci. Rep.">
        <title>Draft genome of Tanacetum cinerariifolium, the natural source of mosquito coil.</title>
        <authorList>
            <person name="Yamashiro T."/>
            <person name="Shiraishi A."/>
            <person name="Satake H."/>
            <person name="Nakayama K."/>
        </authorList>
    </citation>
    <scope>NUCLEOTIDE SEQUENCE</scope>
</reference>
<dbReference type="EMBL" id="BKCJ010993166">
    <property type="protein sequence ID" value="GFC62257.1"/>
    <property type="molecule type" value="Genomic_DNA"/>
</dbReference>
<feature type="region of interest" description="Disordered" evidence="1">
    <location>
        <begin position="209"/>
        <end position="258"/>
    </location>
</feature>
<sequence>GFFKKQKLIGPNFINWYRKLRIVLSIKDKLNYLEQPISPAPVAPAGQQVALEILTAHSAWIKGSKEIDGLMIMTMKPDIQQNLELLHAHEMLKELKNLFAQQAEQELLQTTRDFQSCRQEEGQLVNSYVLKMKGYIDNLERLGNPVTLGLSVCLILIGLRKEYDGFVKNYNMHNMGKIVNELHAMIKLHEQTLLKSNTPVLNAIRACKVQKGNKHKKSHSQTAAKGQNHGKGKNKQDYAPKPKIPPPPKRENPVKDSIFHECGEMGHWKRNFPQYLAELIKNKKNTASG</sequence>
<dbReference type="AlphaFoldDB" id="A0A699Q8S5"/>